<name>A0A087TV00_STEMI</name>
<feature type="non-terminal residue" evidence="1">
    <location>
        <position position="45"/>
    </location>
</feature>
<protein>
    <submittedName>
        <fullName evidence="1">Uncharacterized protein</fullName>
    </submittedName>
</protein>
<dbReference type="Proteomes" id="UP000054359">
    <property type="component" value="Unassembled WGS sequence"/>
</dbReference>
<evidence type="ECO:0000313" key="1">
    <source>
        <dbReference type="EMBL" id="KFM68939.1"/>
    </source>
</evidence>
<dbReference type="AlphaFoldDB" id="A0A087TV00"/>
<dbReference type="EMBL" id="KK116852">
    <property type="protein sequence ID" value="KFM68939.1"/>
    <property type="molecule type" value="Genomic_DNA"/>
</dbReference>
<proteinExistence type="predicted"/>
<accession>A0A087TV00</accession>
<evidence type="ECO:0000313" key="2">
    <source>
        <dbReference type="Proteomes" id="UP000054359"/>
    </source>
</evidence>
<organism evidence="1 2">
    <name type="scientific">Stegodyphus mimosarum</name>
    <name type="common">African social velvet spider</name>
    <dbReference type="NCBI Taxonomy" id="407821"/>
    <lineage>
        <taxon>Eukaryota</taxon>
        <taxon>Metazoa</taxon>
        <taxon>Ecdysozoa</taxon>
        <taxon>Arthropoda</taxon>
        <taxon>Chelicerata</taxon>
        <taxon>Arachnida</taxon>
        <taxon>Araneae</taxon>
        <taxon>Araneomorphae</taxon>
        <taxon>Entelegynae</taxon>
        <taxon>Eresoidea</taxon>
        <taxon>Eresidae</taxon>
        <taxon>Stegodyphus</taxon>
    </lineage>
</organism>
<sequence>MKSAVLPKLWWKITVFQKERIISNFEIFHRKTGSSPATFKKINRK</sequence>
<reference evidence="1 2" key="1">
    <citation type="submission" date="2013-11" db="EMBL/GenBank/DDBJ databases">
        <title>Genome sequencing of Stegodyphus mimosarum.</title>
        <authorList>
            <person name="Bechsgaard J."/>
        </authorList>
    </citation>
    <scope>NUCLEOTIDE SEQUENCE [LARGE SCALE GENOMIC DNA]</scope>
</reference>
<keyword evidence="2" id="KW-1185">Reference proteome</keyword>
<gene>
    <name evidence="1" type="ORF">X975_04683</name>
</gene>